<reference evidence="2" key="2">
    <citation type="submission" date="2016-05" db="EMBL/GenBank/DDBJ databases">
        <authorList>
            <person name="Lavstsen T."/>
            <person name="Jespersen J.S."/>
        </authorList>
    </citation>
    <scope>NUCLEOTIDE SEQUENCE [LARGE SCALE GENOMIC DNA]</scope>
</reference>
<evidence type="ECO:0000313" key="3">
    <source>
        <dbReference type="EMBL" id="SBT86238.1"/>
    </source>
</evidence>
<evidence type="ECO:0000256" key="1">
    <source>
        <dbReference type="SAM" id="SignalP"/>
    </source>
</evidence>
<keyword evidence="5" id="KW-1185">Reference proteome</keyword>
<dbReference type="KEGG" id="pmal:PMUG01_03019000"/>
<accession>A0A1A8VRL0</accession>
<dbReference type="Proteomes" id="UP000078597">
    <property type="component" value="Unassembled WGS sequence"/>
</dbReference>
<dbReference type="Proteomes" id="UP000219813">
    <property type="component" value="Chromosome 3"/>
</dbReference>
<protein>
    <recommendedName>
        <fullName evidence="6">Oocyst capsule protein</fullName>
    </recommendedName>
</protein>
<dbReference type="RefSeq" id="XP_028859409.1">
    <property type="nucleotide sequence ID" value="XM_029008821.1"/>
</dbReference>
<dbReference type="OrthoDB" id="380437at2759"/>
<name>A0A1A8VRL0_PLAMA</name>
<gene>
    <name evidence="3" type="primary">PmUG01_03019000</name>
    <name evidence="2" type="ORF">PMALA_002360</name>
    <name evidence="3" type="ORF">PMUG01_03019000</name>
</gene>
<organism evidence="2 4">
    <name type="scientific">Plasmodium malariae</name>
    <dbReference type="NCBI Taxonomy" id="5858"/>
    <lineage>
        <taxon>Eukaryota</taxon>
        <taxon>Sar</taxon>
        <taxon>Alveolata</taxon>
        <taxon>Apicomplexa</taxon>
        <taxon>Aconoidasida</taxon>
        <taxon>Haemosporida</taxon>
        <taxon>Plasmodiidae</taxon>
        <taxon>Plasmodium</taxon>
        <taxon>Plasmodium (Plasmodium)</taxon>
    </lineage>
</organism>
<dbReference type="GeneID" id="39866754"/>
<keyword evidence="1" id="KW-0732">Signal</keyword>
<evidence type="ECO:0000313" key="4">
    <source>
        <dbReference type="Proteomes" id="UP000078597"/>
    </source>
</evidence>
<dbReference type="OMA" id="ECYMWYY"/>
<reference evidence="4" key="1">
    <citation type="submission" date="2016-05" db="EMBL/GenBank/DDBJ databases">
        <authorList>
            <person name="Naeem Raeece"/>
        </authorList>
    </citation>
    <scope>NUCLEOTIDE SEQUENCE [LARGE SCALE GENOMIC DNA]</scope>
</reference>
<evidence type="ECO:0000313" key="5">
    <source>
        <dbReference type="Proteomes" id="UP000219813"/>
    </source>
</evidence>
<feature type="chain" id="PRO_5015059549" description="Oocyst capsule protein" evidence="1">
    <location>
        <begin position="22"/>
        <end position="2110"/>
    </location>
</feature>
<dbReference type="VEuPathDB" id="PlasmoDB:PmUG01_03019000"/>
<proteinExistence type="predicted"/>
<evidence type="ECO:0000313" key="2">
    <source>
        <dbReference type="EMBL" id="SBS81953.1"/>
    </source>
</evidence>
<reference evidence="3 5" key="3">
    <citation type="submission" date="2016-06" db="EMBL/GenBank/DDBJ databases">
        <authorList>
            <consortium name="Pathogen Informatics"/>
        </authorList>
    </citation>
    <scope>NUCLEOTIDE SEQUENCE [LARGE SCALE GENOMIC DNA]</scope>
</reference>
<feature type="signal peptide" evidence="1">
    <location>
        <begin position="1"/>
        <end position="21"/>
    </location>
</feature>
<dbReference type="EMBL" id="LT594624">
    <property type="protein sequence ID" value="SBT86238.1"/>
    <property type="molecule type" value="Genomic_DNA"/>
</dbReference>
<sequence>MIRSFLVYLFACFIAATRKKSAPKNDIISFNNLNEEKNLRYYSSGGLSECYMWYYLKEDFFEIFYLGNDDIIRKRKESKKNKIVKKDIVNTRGSSTYSIGNNCILSDNVCTREILILLNTKKATCKFLSSFIVQGNENGEGEKKYITVEYDVSNHIFMINDYITMYIEKNEKRNVYIISKNKKKMVLSKSNLFKVYFDEKYIQHASITYGNGEYELSIRTKEKAGITKILIQLYNKCKPIFYYIIVFIYELLSLFPNRLDIAEESHVKLILKREKGTHLYNERSGNNSVCFIGKKRHIFKRFVDDKKIEQQYLVSYSLNNVIKRNMNHLKTMNCLKDMYITSFQNKYQIQPSKNYDIISDEIIKVRKNIEEVNVHIVVINRESHQKFTSIIFVHKIRNTDVTCFYPVYTDIVERGTNTTTDRTAASCNSTISSCTSSIPFSKKRKRSGIQGSSKLIEREIDQLRNHFYYKSNYYFDDFYLHNYYKINKKINKGEHFILGKRYLCIVHFYDESGRKLLNRNTSDQVKWTLFSKKYNLIIHSLYNFEEYFANYFVPIEKGIHSFQISYKNYPKFYYSVAVSSPIECYIKEIFIMSTLFILPHEKIYYKCYGGSAGKYTVQIFKKHKFLSVIVDNRTVVVTRERNEYVERTQRSSCGINDKENHWVEEYNSDRKNNLHLITLLFCDEKNSNNCFISRLYIVEKINDYSVILEKDTIEINEVTNIYFFMHVYSYTSNSCHRYDDLACLKGKNRESIRSSKKRINGQIKFYSNGVHNTKIGKEEGINYGHSVRYTHFSDKSSILLSSCFNNVHNDIKLKYDKTNIEVINKYSKFLKMPEKFKNACGFIQIKGKREKNANLMEMIYYKGEKIIRKNVFVNVYNKIGALLCQDFVCSKYIKFNQMINLILFNGFDNLPYRINISSESNIDEIVIKENTYLNEHNRNICPLLFKKLFIERKFTNWYYVNEQKKGMYKNIYSSNNGTIFFANSASHYYFKKLYNRKLFEYDFVYNYFLLGKKETTTKVKRKGSKVINYHHTPLHKLMRANDKKYNISASSYEPFFPIKKYYIIYCADGKKNHITSNIIIEMIYNQTKPEIGTKNYCPVHIKYPSSIQITMFDKEVNKLHLINDTKILLYKNTDYYVKTFLIDEHDNVILTNEHFEYTIESYIKNFQLQVCLKDKSYYLEMEEKKRKNVIKTNNKILINCKDDTLNTTLKSKNSTNSVSALPNCTSNVLLLTVTYSYKSDNFSTHFEKYISLHFFDKLYTNYGNLVLFHSPFIYYKLLLICRPSSTPSYPQSLIYSFEGNKQITILTSLEGRSLHVNKRKKYTIVDVDIRSRSGECSTDRITPQVCFPLYINAQHEAEGVLTVRNKLIYETEHIYIGLLVGKMTKVRISLLSTRSEKNKPIPLRIECFSKDNKKFDYIPVQFLKIRLVYDYNKKIRMNRIDLNVKENNTIIKDIRENFQLNDEPILDLFYYINCLFTGKYYIQVEVVYKLNNKYISILSNMVELIIYSKGVLYSERKIVLHPFNQTVEVLFQYDHPYISKVLCISKNSSIVQVQNVIKTDYQQNMYVCSIKTNRNIGKTEVHIYPIFKSYYDMFPISIGGKTFTLEKYDLDFYEIEKYYENYRKHKKCSNNICVKLEKERDIRKLYFFQVDIIVDYIHSMKLFNSGIIYLIINKELNMFVTFYSKIEKRPYEFINFNDVYKYSCISYKLDYFVNSKNVILNDRVEHSSLSWGRSERTLHRLNRGRKQNNKIIYNINDISNHNSNSNSNGNAYSNSDGEKRITTDLVFASDSFLSIKAHKEGSYFLYANLTNDNNNMILSEIYNIVVVKNNLKSKNNGHIVYLSTKGFYKFHYDFHFLKLFNKYYYYPVLSSVKNIHTEHNSNSYYIYYIDKKKKNFKKILINVSDIIGAKINNYYSKYIPLNVIQYFYIDLYNKYVESVLFPLNAKLYLITSHYTILSAKIVNNNHIFIIPHKIGCSFVHIYLKLYKNYKEHNYLFDQNYEYIEIGKIHLCVVKRVKRKYFDKKNMFYYVNRLNNLFNEYNEEFCLQPYVCVNSVLKSNANFGTLLNNSNFHYTYKYLEEQNYIRNVDDLFVSRTKHFSIINDYCTRLKL</sequence>
<evidence type="ECO:0008006" key="6">
    <source>
        <dbReference type="Google" id="ProtNLM"/>
    </source>
</evidence>
<dbReference type="EMBL" id="FLQW01000118">
    <property type="protein sequence ID" value="SBS81953.1"/>
    <property type="molecule type" value="Genomic_DNA"/>
</dbReference>